<accession>A0AAD5P962</accession>
<feature type="chain" id="PRO_5042187677" evidence="2">
    <location>
        <begin position="21"/>
        <end position="110"/>
    </location>
</feature>
<feature type="region of interest" description="Disordered" evidence="1">
    <location>
        <begin position="52"/>
        <end position="110"/>
    </location>
</feature>
<feature type="signal peptide" evidence="2">
    <location>
        <begin position="1"/>
        <end position="20"/>
    </location>
</feature>
<dbReference type="Proteomes" id="UP001209540">
    <property type="component" value="Unassembled WGS sequence"/>
</dbReference>
<gene>
    <name evidence="3" type="ORF">BDA99DRAFT_564787</name>
</gene>
<evidence type="ECO:0000313" key="4">
    <source>
        <dbReference type="Proteomes" id="UP001209540"/>
    </source>
</evidence>
<comment type="caution">
    <text evidence="3">The sequence shown here is derived from an EMBL/GenBank/DDBJ whole genome shotgun (WGS) entry which is preliminary data.</text>
</comment>
<name>A0AAD5P962_9FUNG</name>
<keyword evidence="2" id="KW-0732">Signal</keyword>
<evidence type="ECO:0000313" key="3">
    <source>
        <dbReference type="EMBL" id="KAI9248555.1"/>
    </source>
</evidence>
<evidence type="ECO:0000256" key="2">
    <source>
        <dbReference type="SAM" id="SignalP"/>
    </source>
</evidence>
<keyword evidence="4" id="KW-1185">Reference proteome</keyword>
<reference evidence="3" key="2">
    <citation type="submission" date="2023-02" db="EMBL/GenBank/DDBJ databases">
        <authorList>
            <consortium name="DOE Joint Genome Institute"/>
            <person name="Mondo S.J."/>
            <person name="Chang Y."/>
            <person name="Wang Y."/>
            <person name="Ahrendt S."/>
            <person name="Andreopoulos W."/>
            <person name="Barry K."/>
            <person name="Beard J."/>
            <person name="Benny G.L."/>
            <person name="Blankenship S."/>
            <person name="Bonito G."/>
            <person name="Cuomo C."/>
            <person name="Desiro A."/>
            <person name="Gervers K.A."/>
            <person name="Hundley H."/>
            <person name="Kuo A."/>
            <person name="LaButti K."/>
            <person name="Lang B.F."/>
            <person name="Lipzen A."/>
            <person name="O'Donnell K."/>
            <person name="Pangilinan J."/>
            <person name="Reynolds N."/>
            <person name="Sandor L."/>
            <person name="Smith M.W."/>
            <person name="Tsang A."/>
            <person name="Grigoriev I.V."/>
            <person name="Stajich J.E."/>
            <person name="Spatafora J.W."/>
        </authorList>
    </citation>
    <scope>NUCLEOTIDE SEQUENCE</scope>
    <source>
        <strain evidence="3">RSA 2281</strain>
    </source>
</reference>
<protein>
    <submittedName>
        <fullName evidence="3">Uncharacterized protein</fullName>
    </submittedName>
</protein>
<dbReference type="AlphaFoldDB" id="A0AAD5P962"/>
<sequence>MRFSISILTLAILSVTSVLAKPSATGNEETGQVANGASVPVVKTVLDKVIPGAQSEEVTSNNAADNGPAPGKQAPQQAPQDKEQPKTQQQTTPQQQTTGEEEGIPAEAAP</sequence>
<proteinExistence type="predicted"/>
<evidence type="ECO:0000256" key="1">
    <source>
        <dbReference type="SAM" id="MobiDB-lite"/>
    </source>
</evidence>
<feature type="compositionally biased region" description="Low complexity" evidence="1">
    <location>
        <begin position="86"/>
        <end position="98"/>
    </location>
</feature>
<dbReference type="EMBL" id="JAIXMP010000038">
    <property type="protein sequence ID" value="KAI9248555.1"/>
    <property type="molecule type" value="Genomic_DNA"/>
</dbReference>
<reference evidence="3" key="1">
    <citation type="journal article" date="2022" name="IScience">
        <title>Evolution of zygomycete secretomes and the origins of terrestrial fungal ecologies.</title>
        <authorList>
            <person name="Chang Y."/>
            <person name="Wang Y."/>
            <person name="Mondo S."/>
            <person name="Ahrendt S."/>
            <person name="Andreopoulos W."/>
            <person name="Barry K."/>
            <person name="Beard J."/>
            <person name="Benny G.L."/>
            <person name="Blankenship S."/>
            <person name="Bonito G."/>
            <person name="Cuomo C."/>
            <person name="Desiro A."/>
            <person name="Gervers K.A."/>
            <person name="Hundley H."/>
            <person name="Kuo A."/>
            <person name="LaButti K."/>
            <person name="Lang B.F."/>
            <person name="Lipzen A."/>
            <person name="O'Donnell K."/>
            <person name="Pangilinan J."/>
            <person name="Reynolds N."/>
            <person name="Sandor L."/>
            <person name="Smith M.E."/>
            <person name="Tsang A."/>
            <person name="Grigoriev I.V."/>
            <person name="Stajich J.E."/>
            <person name="Spatafora J.W."/>
        </authorList>
    </citation>
    <scope>NUCLEOTIDE SEQUENCE</scope>
    <source>
        <strain evidence="3">RSA 2281</strain>
    </source>
</reference>
<organism evidence="3 4">
    <name type="scientific">Phascolomyces articulosus</name>
    <dbReference type="NCBI Taxonomy" id="60185"/>
    <lineage>
        <taxon>Eukaryota</taxon>
        <taxon>Fungi</taxon>
        <taxon>Fungi incertae sedis</taxon>
        <taxon>Mucoromycota</taxon>
        <taxon>Mucoromycotina</taxon>
        <taxon>Mucoromycetes</taxon>
        <taxon>Mucorales</taxon>
        <taxon>Lichtheimiaceae</taxon>
        <taxon>Phascolomyces</taxon>
    </lineage>
</organism>
<feature type="compositionally biased region" description="Low complexity" evidence="1">
    <location>
        <begin position="68"/>
        <end position="79"/>
    </location>
</feature>